<evidence type="ECO:0000313" key="2">
    <source>
        <dbReference type="EMBL" id="QFZ77671.1"/>
    </source>
</evidence>
<reference evidence="2 3" key="1">
    <citation type="submission" date="2019-10" db="EMBL/GenBank/DDBJ databases">
        <title>A novel species.</title>
        <authorList>
            <person name="Gao J."/>
        </authorList>
    </citation>
    <scope>NUCLEOTIDE SEQUENCE [LARGE SCALE GENOMIC DNA]</scope>
    <source>
        <strain evidence="2 3">QMT-28</strain>
    </source>
</reference>
<dbReference type="Proteomes" id="UP000326179">
    <property type="component" value="Chromosome"/>
</dbReference>
<proteinExistence type="predicted"/>
<evidence type="ECO:0000313" key="3">
    <source>
        <dbReference type="Proteomes" id="UP000326179"/>
    </source>
</evidence>
<organism evidence="2 3">
    <name type="scientific">Streptomyces fagopyri</name>
    <dbReference type="NCBI Taxonomy" id="2662397"/>
    <lineage>
        <taxon>Bacteria</taxon>
        <taxon>Bacillati</taxon>
        <taxon>Actinomycetota</taxon>
        <taxon>Actinomycetes</taxon>
        <taxon>Kitasatosporales</taxon>
        <taxon>Streptomycetaceae</taxon>
        <taxon>Streptomyces</taxon>
    </lineage>
</organism>
<dbReference type="InterPro" id="IPR025475">
    <property type="entry name" value="DUF4326"/>
</dbReference>
<name>A0A5Q0LL61_9ACTN</name>
<dbReference type="AlphaFoldDB" id="A0A5Q0LL61"/>
<accession>A0A5Q0LL61</accession>
<evidence type="ECO:0000259" key="1">
    <source>
        <dbReference type="Pfam" id="PF14216"/>
    </source>
</evidence>
<feature type="domain" description="DUF4326" evidence="1">
    <location>
        <begin position="3"/>
        <end position="25"/>
    </location>
</feature>
<sequence length="39" mass="4194">MTALGGRILACRCSPELCHDDVLAEPAGTRRPRTARDAL</sequence>
<dbReference type="EMBL" id="CP045643">
    <property type="protein sequence ID" value="QFZ77671.1"/>
    <property type="molecule type" value="Genomic_DNA"/>
</dbReference>
<gene>
    <name evidence="2" type="ORF">GFH48_34170</name>
</gene>
<protein>
    <submittedName>
        <fullName evidence="2">DUF4326 domain-containing protein</fullName>
    </submittedName>
</protein>
<dbReference type="Pfam" id="PF14216">
    <property type="entry name" value="DUF4326"/>
    <property type="match status" value="1"/>
</dbReference>
<dbReference type="KEGG" id="sfy:GFH48_34170"/>
<keyword evidence="3" id="KW-1185">Reference proteome</keyword>